<organism evidence="3 4">
    <name type="scientific">Neisseria oralis</name>
    <dbReference type="NCBI Taxonomy" id="1107316"/>
    <lineage>
        <taxon>Bacteria</taxon>
        <taxon>Pseudomonadati</taxon>
        <taxon>Pseudomonadota</taxon>
        <taxon>Betaproteobacteria</taxon>
        <taxon>Neisseriales</taxon>
        <taxon>Neisseriaceae</taxon>
        <taxon>Neisseria</taxon>
    </lineage>
</organism>
<protein>
    <submittedName>
        <fullName evidence="3">4'-phosphopantetheinyl transferase family protein</fullName>
    </submittedName>
</protein>
<keyword evidence="1 3" id="KW-0808">Transferase</keyword>
<name>A0ABW8Q5J4_9NEIS</name>
<dbReference type="RefSeq" id="WP_405386283.1">
    <property type="nucleotide sequence ID" value="NZ_JBJGEB010000007.1"/>
</dbReference>
<evidence type="ECO:0000259" key="2">
    <source>
        <dbReference type="Pfam" id="PF01648"/>
    </source>
</evidence>
<dbReference type="InterPro" id="IPR008278">
    <property type="entry name" value="4-PPantetheinyl_Trfase_dom"/>
</dbReference>
<evidence type="ECO:0000256" key="1">
    <source>
        <dbReference type="ARBA" id="ARBA00022679"/>
    </source>
</evidence>
<comment type="caution">
    <text evidence="3">The sequence shown here is derived from an EMBL/GenBank/DDBJ whole genome shotgun (WGS) entry which is preliminary data.</text>
</comment>
<dbReference type="GO" id="GO:0016740">
    <property type="term" value="F:transferase activity"/>
    <property type="evidence" value="ECO:0007669"/>
    <property type="project" value="UniProtKB-KW"/>
</dbReference>
<dbReference type="InterPro" id="IPR037143">
    <property type="entry name" value="4-PPantetheinyl_Trfase_dom_sf"/>
</dbReference>
<accession>A0ABW8Q5J4</accession>
<keyword evidence="4" id="KW-1185">Reference proteome</keyword>
<feature type="domain" description="4'-phosphopantetheinyl transferase" evidence="2">
    <location>
        <begin position="80"/>
        <end position="141"/>
    </location>
</feature>
<evidence type="ECO:0000313" key="3">
    <source>
        <dbReference type="EMBL" id="MFK7642368.1"/>
    </source>
</evidence>
<reference evidence="3 4" key="1">
    <citation type="submission" date="2024-11" db="EMBL/GenBank/DDBJ databases">
        <authorList>
            <person name="Mikucki A.G."/>
            <person name="Kahler C.M."/>
        </authorList>
    </citation>
    <scope>NUCLEOTIDE SEQUENCE [LARGE SCALE GENOMIC DNA]</scope>
    <source>
        <strain evidence="3 4">EXNM717</strain>
    </source>
</reference>
<sequence>MTDRILRCLLGDPLLAASYRNNLLNSHDRHRIEHAPQLAERTDWKVSRALKQLADSPVVSLSHSKGFAALLCTDCPIPAGVDLEAVRPRDFRSLSEWVCTAEEQEYLCRHNWQAEIFYHLWCTKEALLKAAGLNFPADMANVGYRFYGNEVGGLRVPHQNGWHGITARLTPDFTLACVWRGEDVRIDWLFYGDLNVDSLGKLEAV</sequence>
<dbReference type="Proteomes" id="UP001621964">
    <property type="component" value="Unassembled WGS sequence"/>
</dbReference>
<dbReference type="EMBL" id="JBJGEB010000007">
    <property type="protein sequence ID" value="MFK7642368.1"/>
    <property type="molecule type" value="Genomic_DNA"/>
</dbReference>
<proteinExistence type="predicted"/>
<dbReference type="SUPFAM" id="SSF56214">
    <property type="entry name" value="4'-phosphopantetheinyl transferase"/>
    <property type="match status" value="1"/>
</dbReference>
<gene>
    <name evidence="3" type="ORF">ACI43T_07640</name>
</gene>
<evidence type="ECO:0000313" key="4">
    <source>
        <dbReference type="Proteomes" id="UP001621964"/>
    </source>
</evidence>
<dbReference type="Gene3D" id="3.90.470.20">
    <property type="entry name" value="4'-phosphopantetheinyl transferase domain"/>
    <property type="match status" value="1"/>
</dbReference>
<dbReference type="Pfam" id="PF01648">
    <property type="entry name" value="ACPS"/>
    <property type="match status" value="1"/>
</dbReference>